<keyword evidence="2" id="KW-0413">Isomerase</keyword>
<dbReference type="EMBL" id="BARW01017356">
    <property type="protein sequence ID" value="GAJ01338.1"/>
    <property type="molecule type" value="Genomic_DNA"/>
</dbReference>
<feature type="non-terminal residue" evidence="4">
    <location>
        <position position="128"/>
    </location>
</feature>
<gene>
    <name evidence="4" type="ORF">S12H4_30004</name>
</gene>
<organism evidence="4">
    <name type="scientific">marine sediment metagenome</name>
    <dbReference type="NCBI Taxonomy" id="412755"/>
    <lineage>
        <taxon>unclassified sequences</taxon>
        <taxon>metagenomes</taxon>
        <taxon>ecological metagenomes</taxon>
    </lineage>
</organism>
<feature type="domain" description="Bifunctional glucose-6-phosphate/mannose-6-phosphate isomerase C-terminal" evidence="3">
    <location>
        <begin position="82"/>
        <end position="126"/>
    </location>
</feature>
<evidence type="ECO:0000256" key="1">
    <source>
        <dbReference type="ARBA" id="ARBA00010523"/>
    </source>
</evidence>
<comment type="caution">
    <text evidence="4">The sequence shown here is derived from an EMBL/GenBank/DDBJ whole genome shotgun (WGS) entry which is preliminary data.</text>
</comment>
<evidence type="ECO:0000256" key="2">
    <source>
        <dbReference type="ARBA" id="ARBA00023235"/>
    </source>
</evidence>
<evidence type="ECO:0000259" key="3">
    <source>
        <dbReference type="Pfam" id="PF10432"/>
    </source>
</evidence>
<evidence type="ECO:0000313" key="4">
    <source>
        <dbReference type="EMBL" id="GAJ01338.1"/>
    </source>
</evidence>
<dbReference type="Gene3D" id="3.40.50.10490">
    <property type="entry name" value="Glucose-6-phosphate isomerase like protein, domain 1"/>
    <property type="match status" value="1"/>
</dbReference>
<dbReference type="GO" id="GO:1901135">
    <property type="term" value="P:carbohydrate derivative metabolic process"/>
    <property type="evidence" value="ECO:0007669"/>
    <property type="project" value="InterPro"/>
</dbReference>
<dbReference type="InterPro" id="IPR046348">
    <property type="entry name" value="SIS_dom_sf"/>
</dbReference>
<dbReference type="SUPFAM" id="SSF53697">
    <property type="entry name" value="SIS domain"/>
    <property type="match status" value="1"/>
</dbReference>
<comment type="similarity">
    <text evidence="1">Belongs to the PGI/PMI family.</text>
</comment>
<dbReference type="GO" id="GO:0097367">
    <property type="term" value="F:carbohydrate derivative binding"/>
    <property type="evidence" value="ECO:0007669"/>
    <property type="project" value="InterPro"/>
</dbReference>
<proteinExistence type="inferred from homology"/>
<dbReference type="AlphaFoldDB" id="X1T7J5"/>
<reference evidence="4" key="1">
    <citation type="journal article" date="2014" name="Front. Microbiol.">
        <title>High frequency of phylogenetically diverse reductive dehalogenase-homologous genes in deep subseafloor sedimentary metagenomes.</title>
        <authorList>
            <person name="Kawai M."/>
            <person name="Futagami T."/>
            <person name="Toyoda A."/>
            <person name="Takaki Y."/>
            <person name="Nishi S."/>
            <person name="Hori S."/>
            <person name="Arai W."/>
            <person name="Tsubouchi T."/>
            <person name="Morono Y."/>
            <person name="Uchiyama I."/>
            <person name="Ito T."/>
            <person name="Fujiyama A."/>
            <person name="Inagaki F."/>
            <person name="Takami H."/>
        </authorList>
    </citation>
    <scope>NUCLEOTIDE SEQUENCE</scope>
    <source>
        <strain evidence="4">Expedition CK06-06</strain>
    </source>
</reference>
<name>X1T7J5_9ZZZZ</name>
<sequence length="128" mass="14831">MKVSKNWLILAVLFIILNMVIATQYATTKIGYEYYIVHPSDANIRYIGSDNSSDSIRVLRVIGSNITNVFRKHNKKEIPEKENISKQLAKKILNTIPQVYGFNIYSPIARRWCTQFNENSKIICRYDG</sequence>
<protein>
    <recommendedName>
        <fullName evidence="3">Bifunctional glucose-6-phosphate/mannose-6-phosphate isomerase C-terminal domain-containing protein</fullName>
    </recommendedName>
</protein>
<dbReference type="GO" id="GO:0004347">
    <property type="term" value="F:glucose-6-phosphate isomerase activity"/>
    <property type="evidence" value="ECO:0007669"/>
    <property type="project" value="InterPro"/>
</dbReference>
<dbReference type="Pfam" id="PF10432">
    <property type="entry name" value="bact-PGI_C"/>
    <property type="match status" value="1"/>
</dbReference>
<accession>X1T7J5</accession>
<dbReference type="GO" id="GO:0005975">
    <property type="term" value="P:carbohydrate metabolic process"/>
    <property type="evidence" value="ECO:0007669"/>
    <property type="project" value="InterPro"/>
</dbReference>
<dbReference type="GO" id="GO:0004476">
    <property type="term" value="F:mannose-6-phosphate isomerase activity"/>
    <property type="evidence" value="ECO:0007669"/>
    <property type="project" value="InterPro"/>
</dbReference>
<dbReference type="InterPro" id="IPR019490">
    <property type="entry name" value="Glu6P/Mann6P_isomerase_C"/>
</dbReference>